<protein>
    <recommendedName>
        <fullName evidence="2">Glutamine amidotransferase domain-containing protein</fullName>
    </recommendedName>
</protein>
<dbReference type="AlphaFoldDB" id="A0AA36IWH6"/>
<accession>A0AA36IWH6</accession>
<gene>
    <name evidence="3" type="ORF">EVOR1521_LOCUS18882</name>
</gene>
<dbReference type="PROSITE" id="PS51273">
    <property type="entry name" value="GATASE_TYPE_1"/>
    <property type="match status" value="1"/>
</dbReference>
<evidence type="ECO:0000313" key="4">
    <source>
        <dbReference type="Proteomes" id="UP001178507"/>
    </source>
</evidence>
<proteinExistence type="predicted"/>
<feature type="region of interest" description="Disordered" evidence="1">
    <location>
        <begin position="334"/>
        <end position="374"/>
    </location>
</feature>
<dbReference type="Gene3D" id="3.40.50.880">
    <property type="match status" value="1"/>
</dbReference>
<dbReference type="InterPro" id="IPR017926">
    <property type="entry name" value="GATASE"/>
</dbReference>
<dbReference type="CDD" id="cd03128">
    <property type="entry name" value="GAT_1"/>
    <property type="match status" value="1"/>
</dbReference>
<evidence type="ECO:0000313" key="3">
    <source>
        <dbReference type="EMBL" id="CAJ1394153.1"/>
    </source>
</evidence>
<evidence type="ECO:0000259" key="2">
    <source>
        <dbReference type="Pfam" id="PF00117"/>
    </source>
</evidence>
<sequence length="374" mass="41252">MADPDAAPPAPPAEPAPPAPWRGRWRLTGSKINCRSSPSAADPSNIICKLRQGAVVVVEELQASDWCLLKGPPPVAGRFVRLRMSDTAERCWEFLGPEDEDVSPGELWQAVQQFPHTSSVEVGSLRILVVQHQPNMEPLKEFLDAGRHSVEVWPVERVAWREAWRVIPQLFDAVVLSGGGIGVTLEVRTLEEKALTKMEVPILGICFGMQLTARAFVRAEAGSKATKGLVRPVAEKREYKLEQVSNAALSLQGGMMYHRKFGVRCDLGADCLEVLALDESGQSVAALRHRTRPILAFQGHPEMKKTQPEVKQQVFRLLELMVQEHRLTLRRRAGLAAAPEDANPGVTASAESEQEEQGQMTEPEENVEDSDESP</sequence>
<feature type="compositionally biased region" description="Acidic residues" evidence="1">
    <location>
        <begin position="352"/>
        <end position="374"/>
    </location>
</feature>
<dbReference type="Pfam" id="PF00117">
    <property type="entry name" value="GATase"/>
    <property type="match status" value="1"/>
</dbReference>
<comment type="caution">
    <text evidence="3">The sequence shown here is derived from an EMBL/GenBank/DDBJ whole genome shotgun (WGS) entry which is preliminary data.</text>
</comment>
<dbReference type="SUPFAM" id="SSF52317">
    <property type="entry name" value="Class I glutamine amidotransferase-like"/>
    <property type="match status" value="1"/>
</dbReference>
<feature type="compositionally biased region" description="Pro residues" evidence="1">
    <location>
        <begin position="1"/>
        <end position="20"/>
    </location>
</feature>
<dbReference type="Proteomes" id="UP001178507">
    <property type="component" value="Unassembled WGS sequence"/>
</dbReference>
<organism evidence="3 4">
    <name type="scientific">Effrenium voratum</name>
    <dbReference type="NCBI Taxonomy" id="2562239"/>
    <lineage>
        <taxon>Eukaryota</taxon>
        <taxon>Sar</taxon>
        <taxon>Alveolata</taxon>
        <taxon>Dinophyceae</taxon>
        <taxon>Suessiales</taxon>
        <taxon>Symbiodiniaceae</taxon>
        <taxon>Effrenium</taxon>
    </lineage>
</organism>
<dbReference type="InterPro" id="IPR029062">
    <property type="entry name" value="Class_I_gatase-like"/>
</dbReference>
<feature type="region of interest" description="Disordered" evidence="1">
    <location>
        <begin position="1"/>
        <end position="22"/>
    </location>
</feature>
<keyword evidence="4" id="KW-1185">Reference proteome</keyword>
<reference evidence="3" key="1">
    <citation type="submission" date="2023-08" db="EMBL/GenBank/DDBJ databases">
        <authorList>
            <person name="Chen Y."/>
            <person name="Shah S."/>
            <person name="Dougan E. K."/>
            <person name="Thang M."/>
            <person name="Chan C."/>
        </authorList>
    </citation>
    <scope>NUCLEOTIDE SEQUENCE</scope>
</reference>
<dbReference type="EMBL" id="CAUJNA010002768">
    <property type="protein sequence ID" value="CAJ1394153.1"/>
    <property type="molecule type" value="Genomic_DNA"/>
</dbReference>
<evidence type="ECO:0000256" key="1">
    <source>
        <dbReference type="SAM" id="MobiDB-lite"/>
    </source>
</evidence>
<feature type="domain" description="Glutamine amidotransferase" evidence="2">
    <location>
        <begin position="148"/>
        <end position="307"/>
    </location>
</feature>
<name>A0AA36IWH6_9DINO</name>